<feature type="region of interest" description="Disordered" evidence="6">
    <location>
        <begin position="467"/>
        <end position="490"/>
    </location>
</feature>
<keyword evidence="2" id="KW-0547">Nucleotide-binding</keyword>
<proteinExistence type="predicted"/>
<dbReference type="Gene3D" id="3.40.50.300">
    <property type="entry name" value="P-loop containing nucleotide triphosphate hydrolases"/>
    <property type="match status" value="1"/>
</dbReference>
<protein>
    <recommendedName>
        <fullName evidence="7">Hflx-type G domain-containing protein</fullName>
    </recommendedName>
</protein>
<feature type="coiled-coil region" evidence="5">
    <location>
        <begin position="283"/>
        <end position="313"/>
    </location>
</feature>
<dbReference type="Gene3D" id="3.40.50.11060">
    <property type="entry name" value="GTPase HflX, N-terminal domain"/>
    <property type="match status" value="1"/>
</dbReference>
<dbReference type="EMBL" id="OZ020103">
    <property type="protein sequence ID" value="CAK9277555.1"/>
    <property type="molecule type" value="Genomic_DNA"/>
</dbReference>
<evidence type="ECO:0000313" key="8">
    <source>
        <dbReference type="EMBL" id="CAK9277555.1"/>
    </source>
</evidence>
<name>A0ABP0XIY6_9BRYO</name>
<gene>
    <name evidence="8" type="ORF">CSSPJE1EN1_LOCUS23033</name>
</gene>
<keyword evidence="3" id="KW-0460">Magnesium</keyword>
<dbReference type="InterPro" id="IPR027417">
    <property type="entry name" value="P-loop_NTPase"/>
</dbReference>
<feature type="compositionally biased region" description="Basic and acidic residues" evidence="6">
    <location>
        <begin position="467"/>
        <end position="479"/>
    </location>
</feature>
<dbReference type="PRINTS" id="PR00326">
    <property type="entry name" value="GTP1OBG"/>
</dbReference>
<dbReference type="InterPro" id="IPR032305">
    <property type="entry name" value="GTP-bd_M"/>
</dbReference>
<evidence type="ECO:0000256" key="1">
    <source>
        <dbReference type="ARBA" id="ARBA00022723"/>
    </source>
</evidence>
<dbReference type="Pfam" id="PF16360">
    <property type="entry name" value="GTP-bdg_M"/>
    <property type="match status" value="1"/>
</dbReference>
<evidence type="ECO:0000256" key="3">
    <source>
        <dbReference type="ARBA" id="ARBA00022842"/>
    </source>
</evidence>
<dbReference type="InterPro" id="IPR030394">
    <property type="entry name" value="G_HFLX_dom"/>
</dbReference>
<dbReference type="InterPro" id="IPR025121">
    <property type="entry name" value="GTPase_HflX_N"/>
</dbReference>
<dbReference type="CDD" id="cd01878">
    <property type="entry name" value="HflX"/>
    <property type="match status" value="1"/>
</dbReference>
<reference evidence="8" key="1">
    <citation type="submission" date="2024-02" db="EMBL/GenBank/DDBJ databases">
        <authorList>
            <consortium name="ELIXIR-Norway"/>
            <consortium name="Elixir Norway"/>
        </authorList>
    </citation>
    <scope>NUCLEOTIDE SEQUENCE</scope>
</reference>
<evidence type="ECO:0000256" key="4">
    <source>
        <dbReference type="ARBA" id="ARBA00023134"/>
    </source>
</evidence>
<keyword evidence="4" id="KW-0342">GTP-binding</keyword>
<dbReference type="PROSITE" id="PS51705">
    <property type="entry name" value="G_HFLX"/>
    <property type="match status" value="1"/>
</dbReference>
<dbReference type="InterPro" id="IPR042108">
    <property type="entry name" value="GTPase_HflX_N_sf"/>
</dbReference>
<dbReference type="Pfam" id="PF13167">
    <property type="entry name" value="GTP-bdg_N"/>
    <property type="match status" value="1"/>
</dbReference>
<dbReference type="SUPFAM" id="SSF52540">
    <property type="entry name" value="P-loop containing nucleoside triphosphate hydrolases"/>
    <property type="match status" value="1"/>
</dbReference>
<dbReference type="Pfam" id="PF01926">
    <property type="entry name" value="MMR_HSR1"/>
    <property type="match status" value="1"/>
</dbReference>
<evidence type="ECO:0000313" key="9">
    <source>
        <dbReference type="Proteomes" id="UP001497444"/>
    </source>
</evidence>
<keyword evidence="1" id="KW-0479">Metal-binding</keyword>
<feature type="domain" description="Hflx-type G" evidence="7">
    <location>
        <begin position="325"/>
        <end position="547"/>
    </location>
</feature>
<evidence type="ECO:0000256" key="6">
    <source>
        <dbReference type="SAM" id="MobiDB-lite"/>
    </source>
</evidence>
<dbReference type="InterPro" id="IPR016496">
    <property type="entry name" value="GTPase_HflX"/>
</dbReference>
<dbReference type="PANTHER" id="PTHR10229">
    <property type="entry name" value="GTP-BINDING PROTEIN HFLX"/>
    <property type="match status" value="1"/>
</dbReference>
<sequence>MKLSIIQFCRSRLLFLRNTSLEKCGCLAAISFRDHTHLVGCSRLDATSVIGRLGLAGLSSQFGLLVRDFHHGGSKWSSELRIGERESAPRLLVVQPRVYPRTILKAKLLEALRLADSLEGLRGKSKAESRKHTSPFVLVQSPQSRSSSKRLRAGVYFGAGTIDIVRAHVDAAASREQLDAVFVNAPLSGVQQRNLEAAWGKPVLDRVGLIIEIFGAHAQTKEAKLQVELAALDYKKTRLVRVLGKGGARLGFGVGGEDEVVSARGRASGAIGGAGETELQLQRRRIGERRDRLKQMLKEVQRTRSLHRAARQRHAYAGSCGRQLPVVAVVGYTNAGKSSMVAALSKSSVYVDDRLFATLDPRVRSVVLPSGRKVLLSDTVGFISDLPVQLVEAFQATLEEVVEADFLLHVIDGSAANVDEQREAVLDVLKGIGVPKAKLESCMVEAWNKVDLIEGVSTFEDHSILLAKDTDPSPTKQEESSNSNLFSKDDEVMSNGVTTGLGKRDESVILGLGWSQGGISRVGTSASKGIGLGALLHLLDKKLGEELAPQFAAHKSGDV</sequence>
<keyword evidence="9" id="KW-1185">Reference proteome</keyword>
<dbReference type="PANTHER" id="PTHR10229:SF8">
    <property type="entry name" value="GTPASE HFLX"/>
    <property type="match status" value="1"/>
</dbReference>
<dbReference type="Proteomes" id="UP001497444">
    <property type="component" value="Chromosome 8"/>
</dbReference>
<evidence type="ECO:0000259" key="7">
    <source>
        <dbReference type="PROSITE" id="PS51705"/>
    </source>
</evidence>
<evidence type="ECO:0000256" key="5">
    <source>
        <dbReference type="SAM" id="Coils"/>
    </source>
</evidence>
<dbReference type="NCBIfam" id="TIGR03156">
    <property type="entry name" value="GTP_HflX"/>
    <property type="match status" value="1"/>
</dbReference>
<organism evidence="8 9">
    <name type="scientific">Sphagnum jensenii</name>
    <dbReference type="NCBI Taxonomy" id="128206"/>
    <lineage>
        <taxon>Eukaryota</taxon>
        <taxon>Viridiplantae</taxon>
        <taxon>Streptophyta</taxon>
        <taxon>Embryophyta</taxon>
        <taxon>Bryophyta</taxon>
        <taxon>Sphagnophytina</taxon>
        <taxon>Sphagnopsida</taxon>
        <taxon>Sphagnales</taxon>
        <taxon>Sphagnaceae</taxon>
        <taxon>Sphagnum</taxon>
    </lineage>
</organism>
<keyword evidence="5" id="KW-0175">Coiled coil</keyword>
<evidence type="ECO:0000256" key="2">
    <source>
        <dbReference type="ARBA" id="ARBA00022741"/>
    </source>
</evidence>
<dbReference type="InterPro" id="IPR006073">
    <property type="entry name" value="GTP-bd"/>
</dbReference>
<accession>A0ABP0XIY6</accession>